<keyword evidence="7" id="KW-0963">Cytoplasm</keyword>
<comment type="similarity">
    <text evidence="7">Belongs to the shikimate kinase family.</text>
</comment>
<evidence type="ECO:0000256" key="5">
    <source>
        <dbReference type="ARBA" id="ARBA00022840"/>
    </source>
</evidence>
<comment type="pathway">
    <text evidence="7">Metabolic intermediate biosynthesis; chorismate biosynthesis; chorismate from D-erythrose 4-phosphate and phosphoenolpyruvate: step 5/7.</text>
</comment>
<evidence type="ECO:0000256" key="2">
    <source>
        <dbReference type="ARBA" id="ARBA00022679"/>
    </source>
</evidence>
<sequence length="176" mass="19772">MNQPDLIFLVGLPGSGKSSIGKGLSEMLNYDFLDLDYYIVEKEGRSIPEIFSKNGEGYFRELESKYLQNLVDDCKNSTVVATGGGTPCFNDNMSLITTSGFSIFIDVKLDQLIERIGKDEKEVTARPLFAAGDLKEKYNSLLNNRRSYYEQASLTVDATDYDIDEVIRNIVSHLKE</sequence>
<dbReference type="SUPFAM" id="SSF52540">
    <property type="entry name" value="P-loop containing nucleoside triphosphate hydrolases"/>
    <property type="match status" value="1"/>
</dbReference>
<proteinExistence type="inferred from homology"/>
<dbReference type="EMBL" id="JABBNU010000006">
    <property type="protein sequence ID" value="NMM48824.1"/>
    <property type="molecule type" value="Genomic_DNA"/>
</dbReference>
<feature type="binding site" evidence="7">
    <location>
        <position position="126"/>
    </location>
    <ligand>
        <name>ATP</name>
        <dbReference type="ChEBI" id="CHEBI:30616"/>
    </ligand>
</feature>
<gene>
    <name evidence="7" type="primary">aroK</name>
    <name evidence="8" type="ORF">HH304_10470</name>
</gene>
<dbReference type="PRINTS" id="PR01100">
    <property type="entry name" value="SHIKIMTKNASE"/>
</dbReference>
<feature type="binding site" evidence="7">
    <location>
        <position position="18"/>
    </location>
    <ligand>
        <name>Mg(2+)</name>
        <dbReference type="ChEBI" id="CHEBI:18420"/>
    </ligand>
</feature>
<evidence type="ECO:0000313" key="9">
    <source>
        <dbReference type="Proteomes" id="UP000559010"/>
    </source>
</evidence>
<evidence type="ECO:0000256" key="3">
    <source>
        <dbReference type="ARBA" id="ARBA00022741"/>
    </source>
</evidence>
<dbReference type="GO" id="GO:0000287">
    <property type="term" value="F:magnesium ion binding"/>
    <property type="evidence" value="ECO:0007669"/>
    <property type="project" value="UniProtKB-UniRule"/>
</dbReference>
<comment type="subcellular location">
    <subcellularLocation>
        <location evidence="7">Cytoplasm</location>
    </subcellularLocation>
</comment>
<keyword evidence="7" id="KW-0460">Magnesium</keyword>
<accession>A0A848J2V9</accession>
<dbReference type="AlphaFoldDB" id="A0A848J2V9"/>
<evidence type="ECO:0000313" key="8">
    <source>
        <dbReference type="EMBL" id="NMM48824.1"/>
    </source>
</evidence>
<dbReference type="GO" id="GO:0004765">
    <property type="term" value="F:shikimate kinase activity"/>
    <property type="evidence" value="ECO:0007669"/>
    <property type="project" value="UniProtKB-UniRule"/>
</dbReference>
<organism evidence="8 9">
    <name type="scientific">Marinigracilibium pacificum</name>
    <dbReference type="NCBI Taxonomy" id="2729599"/>
    <lineage>
        <taxon>Bacteria</taxon>
        <taxon>Pseudomonadati</taxon>
        <taxon>Bacteroidota</taxon>
        <taxon>Cytophagia</taxon>
        <taxon>Cytophagales</taxon>
        <taxon>Flammeovirgaceae</taxon>
        <taxon>Marinigracilibium</taxon>
    </lineage>
</organism>
<keyword evidence="6 7" id="KW-0057">Aromatic amino acid biosynthesis</keyword>
<comment type="caution">
    <text evidence="8">The sequence shown here is derived from an EMBL/GenBank/DDBJ whole genome shotgun (WGS) entry which is preliminary data.</text>
</comment>
<dbReference type="Pfam" id="PF01202">
    <property type="entry name" value="SKI"/>
    <property type="match status" value="1"/>
</dbReference>
<feature type="binding site" evidence="7">
    <location>
        <position position="145"/>
    </location>
    <ligand>
        <name>substrate</name>
    </ligand>
</feature>
<dbReference type="Gene3D" id="3.40.50.300">
    <property type="entry name" value="P-loop containing nucleotide triphosphate hydrolases"/>
    <property type="match status" value="1"/>
</dbReference>
<evidence type="ECO:0000256" key="1">
    <source>
        <dbReference type="ARBA" id="ARBA00022605"/>
    </source>
</evidence>
<keyword evidence="1 7" id="KW-0028">Amino-acid biosynthesis</keyword>
<keyword evidence="4 7" id="KW-0418">Kinase</keyword>
<evidence type="ECO:0000256" key="6">
    <source>
        <dbReference type="ARBA" id="ARBA00023141"/>
    </source>
</evidence>
<dbReference type="GO" id="GO:0008652">
    <property type="term" value="P:amino acid biosynthetic process"/>
    <property type="evidence" value="ECO:0007669"/>
    <property type="project" value="UniProtKB-KW"/>
</dbReference>
<comment type="caution">
    <text evidence="7">Lacks conserved residue(s) required for the propagation of feature annotation.</text>
</comment>
<name>A0A848J2V9_9BACT</name>
<comment type="cofactor">
    <cofactor evidence="7">
        <name>Mg(2+)</name>
        <dbReference type="ChEBI" id="CHEBI:18420"/>
    </cofactor>
    <text evidence="7">Binds 1 Mg(2+) ion per subunit.</text>
</comment>
<protein>
    <recommendedName>
        <fullName evidence="7">Shikimate kinase</fullName>
        <shortName evidence="7">SK</shortName>
        <ecNumber evidence="7">2.7.1.71</ecNumber>
    </recommendedName>
</protein>
<keyword evidence="5 7" id="KW-0067">ATP-binding</keyword>
<reference evidence="8 9" key="1">
    <citation type="submission" date="2020-04" db="EMBL/GenBank/DDBJ databases">
        <title>Flammeovirgaceae bacterium KN852 isolated from deep sea.</title>
        <authorList>
            <person name="Zhang D.-C."/>
        </authorList>
    </citation>
    <scope>NUCLEOTIDE SEQUENCE [LARGE SCALE GENOMIC DNA]</scope>
    <source>
        <strain evidence="8 9">KN852</strain>
    </source>
</reference>
<dbReference type="CDD" id="cd00464">
    <property type="entry name" value="SK"/>
    <property type="match status" value="1"/>
</dbReference>
<feature type="binding site" evidence="7">
    <location>
        <position position="60"/>
    </location>
    <ligand>
        <name>substrate</name>
    </ligand>
</feature>
<evidence type="ECO:0000256" key="4">
    <source>
        <dbReference type="ARBA" id="ARBA00022777"/>
    </source>
</evidence>
<feature type="binding site" evidence="7">
    <location>
        <begin position="14"/>
        <end position="19"/>
    </location>
    <ligand>
        <name>ATP</name>
        <dbReference type="ChEBI" id="CHEBI:30616"/>
    </ligand>
</feature>
<dbReference type="GO" id="GO:0009423">
    <property type="term" value="P:chorismate biosynthetic process"/>
    <property type="evidence" value="ECO:0007669"/>
    <property type="project" value="UniProtKB-UniRule"/>
</dbReference>
<dbReference type="GO" id="GO:0005829">
    <property type="term" value="C:cytosol"/>
    <property type="evidence" value="ECO:0007669"/>
    <property type="project" value="TreeGrafter"/>
</dbReference>
<keyword evidence="9" id="KW-1185">Reference proteome</keyword>
<dbReference type="PANTHER" id="PTHR21087:SF16">
    <property type="entry name" value="SHIKIMATE KINASE 1, CHLOROPLASTIC"/>
    <property type="match status" value="1"/>
</dbReference>
<dbReference type="InterPro" id="IPR000623">
    <property type="entry name" value="Shikimate_kinase/TSH1"/>
</dbReference>
<feature type="binding site" evidence="7">
    <location>
        <position position="36"/>
    </location>
    <ligand>
        <name>substrate</name>
    </ligand>
</feature>
<dbReference type="GO" id="GO:0009073">
    <property type="term" value="P:aromatic amino acid family biosynthetic process"/>
    <property type="evidence" value="ECO:0007669"/>
    <property type="project" value="UniProtKB-KW"/>
</dbReference>
<dbReference type="UniPathway" id="UPA00053">
    <property type="reaction ID" value="UER00088"/>
</dbReference>
<dbReference type="PANTHER" id="PTHR21087">
    <property type="entry name" value="SHIKIMATE KINASE"/>
    <property type="match status" value="1"/>
</dbReference>
<dbReference type="RefSeq" id="WP_169681165.1">
    <property type="nucleotide sequence ID" value="NZ_JABBNU010000006.1"/>
</dbReference>
<dbReference type="EC" id="2.7.1.71" evidence="7"/>
<comment type="catalytic activity">
    <reaction evidence="7">
        <text>shikimate + ATP = 3-phosphoshikimate + ADP + H(+)</text>
        <dbReference type="Rhea" id="RHEA:13121"/>
        <dbReference type="ChEBI" id="CHEBI:15378"/>
        <dbReference type="ChEBI" id="CHEBI:30616"/>
        <dbReference type="ChEBI" id="CHEBI:36208"/>
        <dbReference type="ChEBI" id="CHEBI:145989"/>
        <dbReference type="ChEBI" id="CHEBI:456216"/>
        <dbReference type="EC" id="2.7.1.71"/>
    </reaction>
</comment>
<dbReference type="InterPro" id="IPR027417">
    <property type="entry name" value="P-loop_NTPase"/>
</dbReference>
<comment type="subunit">
    <text evidence="7">Monomer.</text>
</comment>
<comment type="function">
    <text evidence="7">Catalyzes the specific phosphorylation of the 3-hydroxyl group of shikimic acid using ATP as a cosubstrate.</text>
</comment>
<keyword evidence="2 7" id="KW-0808">Transferase</keyword>
<dbReference type="GO" id="GO:0005524">
    <property type="term" value="F:ATP binding"/>
    <property type="evidence" value="ECO:0007669"/>
    <property type="project" value="UniProtKB-UniRule"/>
</dbReference>
<dbReference type="InterPro" id="IPR031322">
    <property type="entry name" value="Shikimate/glucono_kinase"/>
</dbReference>
<dbReference type="Proteomes" id="UP000559010">
    <property type="component" value="Unassembled WGS sequence"/>
</dbReference>
<evidence type="ECO:0000256" key="7">
    <source>
        <dbReference type="HAMAP-Rule" id="MF_00109"/>
    </source>
</evidence>
<feature type="binding site" evidence="7">
    <location>
        <position position="84"/>
    </location>
    <ligand>
        <name>substrate</name>
    </ligand>
</feature>
<keyword evidence="3 7" id="KW-0547">Nucleotide-binding</keyword>
<keyword evidence="7" id="KW-0479">Metal-binding</keyword>
<dbReference type="HAMAP" id="MF_00109">
    <property type="entry name" value="Shikimate_kinase"/>
    <property type="match status" value="1"/>
</dbReference>